<evidence type="ECO:0000313" key="16">
    <source>
        <dbReference type="Proteomes" id="UP001143307"/>
    </source>
</evidence>
<dbReference type="InterPro" id="IPR011545">
    <property type="entry name" value="DEAD/DEAH_box_helicase_dom"/>
</dbReference>
<evidence type="ECO:0000256" key="2">
    <source>
        <dbReference type="ARBA" id="ARBA00022723"/>
    </source>
</evidence>
<dbReference type="SMART" id="SM00491">
    <property type="entry name" value="HELICc2"/>
    <property type="match status" value="1"/>
</dbReference>
<dbReference type="InterPro" id="IPR027417">
    <property type="entry name" value="P-loop_NTPase"/>
</dbReference>
<keyword evidence="3" id="KW-0547">Nucleotide-binding</keyword>
<sequence length="785" mass="88936">MRCRIARNAGYDFSSKRIFRHQSCGCAGRMLEFGVNVRDLVAFCHRSGDIDHRYTPSPSAEQGIEGHGRIYRRRPESYQREYPVNFVHCEQGINLHLRGRADGVDLARGLVEEIKTCRVDAASIPAAVKELHYSQARIYAALVAIQHDLDCLQVRLTWLNIDSDEEFNMSRNYDRAELHAYLLETLALFSDWLSLLASERNSRQRSLESFKFPHGQFRSGQRDIAELVYKCVDQGGELMVEAPTGIGKTAAVLYPALKAMASQKHEAIVFVTSRTVGRRTAEDSLSLMSERGLQLCSLSLTAKESICFSPGKACHGDDCPFAKGYYDRLPAAMIEAVQDGILRRQEIESIARRHEVCPYQLAMDLMPWVDVLIADAHYVFSFYAGVGRMMEQDQRRWTVLVDEAHNLPERARGMYSGQLGKAELMRVKKVSSPVVKRSLEKVNRAMLALQKQDWPEQDLRCSLPVTLINSLGDFVAAVGVAMADDVRFAPHNPQLMNFYFAVLQWLRIAEHWGDEYRLELLRGEGPQGLLLRLNCLDPSRLLSNSHKRSHALVVFSATLSPQSWMGQLLGLNETAVYRRMTSPFEPAQLDVVVETAIDTRYRQREASAPQLAERLSAFLAEAKGNSIIYFPSYRYLRTTLELMQGSGSALPDRLLWQQHPEQTEADRASLFTALERHRHVVAFCILGGVFSEGIDLPGALLTNVAIVGVGLPQVGAEREQLRQWYQEVYGQGFEYAYLYPAMQKVDQALGRVVRTDTDRGSALLIDNRYGWPAYRELLPPWWSYR</sequence>
<dbReference type="SMART" id="SM00488">
    <property type="entry name" value="DEXDc2"/>
    <property type="match status" value="1"/>
</dbReference>
<keyword evidence="8" id="KW-0408">Iron</keyword>
<dbReference type="Pfam" id="PF06733">
    <property type="entry name" value="DEAD_2"/>
    <property type="match status" value="1"/>
</dbReference>
<dbReference type="Gene3D" id="3.40.50.300">
    <property type="entry name" value="P-loop containing nucleotide triphosphate hydrolases"/>
    <property type="match status" value="2"/>
</dbReference>
<protein>
    <submittedName>
        <fullName evidence="15">ATP-dependent DNA helicase</fullName>
    </submittedName>
</protein>
<keyword evidence="12" id="KW-0413">Isomerase</keyword>
<name>A0ABT3SV56_9GAMM</name>
<evidence type="ECO:0000313" key="15">
    <source>
        <dbReference type="EMBL" id="MCX2973854.1"/>
    </source>
</evidence>
<dbReference type="EMBL" id="SHNP01000003">
    <property type="protein sequence ID" value="MCX2973854.1"/>
    <property type="molecule type" value="Genomic_DNA"/>
</dbReference>
<dbReference type="Pfam" id="PF13307">
    <property type="entry name" value="Helicase_C_2"/>
    <property type="match status" value="1"/>
</dbReference>
<evidence type="ECO:0000256" key="12">
    <source>
        <dbReference type="ARBA" id="ARBA00023235"/>
    </source>
</evidence>
<dbReference type="Gene3D" id="3.90.320.10">
    <property type="match status" value="1"/>
</dbReference>
<dbReference type="InterPro" id="IPR014013">
    <property type="entry name" value="Helic_SF1/SF2_ATP-bd_DinG/Rad3"/>
</dbReference>
<dbReference type="InterPro" id="IPR045028">
    <property type="entry name" value="DinG/Rad3-like"/>
</dbReference>
<dbReference type="InterPro" id="IPR006554">
    <property type="entry name" value="Helicase-like_DEXD_c2"/>
</dbReference>
<evidence type="ECO:0000256" key="9">
    <source>
        <dbReference type="ARBA" id="ARBA00023014"/>
    </source>
</evidence>
<comment type="caution">
    <text evidence="15">The sequence shown here is derived from an EMBL/GenBank/DDBJ whole genome shotgun (WGS) entry which is preliminary data.</text>
</comment>
<dbReference type="SUPFAM" id="SSF52540">
    <property type="entry name" value="P-loop containing nucleoside triphosphate hydrolases"/>
    <property type="match status" value="1"/>
</dbReference>
<evidence type="ECO:0000256" key="5">
    <source>
        <dbReference type="ARBA" id="ARBA00022801"/>
    </source>
</evidence>
<feature type="domain" description="Helicase ATP-binding" evidence="14">
    <location>
        <begin position="207"/>
        <end position="461"/>
    </location>
</feature>
<evidence type="ECO:0000256" key="13">
    <source>
        <dbReference type="ARBA" id="ARBA00038058"/>
    </source>
</evidence>
<dbReference type="GO" id="GO:0004386">
    <property type="term" value="F:helicase activity"/>
    <property type="evidence" value="ECO:0007669"/>
    <property type="project" value="UniProtKB-KW"/>
</dbReference>
<dbReference type="PANTHER" id="PTHR11472:SF34">
    <property type="entry name" value="REGULATOR OF TELOMERE ELONGATION HELICASE 1"/>
    <property type="match status" value="1"/>
</dbReference>
<keyword evidence="1" id="KW-0004">4Fe-4S</keyword>
<reference evidence="15" key="1">
    <citation type="submission" date="2019-02" db="EMBL/GenBank/DDBJ databases">
        <authorList>
            <person name="Li S.-H."/>
        </authorList>
    </citation>
    <scope>NUCLEOTIDE SEQUENCE</scope>
    <source>
        <strain evidence="15">IMCC8485</strain>
    </source>
</reference>
<keyword evidence="4" id="KW-0227">DNA damage</keyword>
<dbReference type="InterPro" id="IPR006555">
    <property type="entry name" value="ATP-dep_Helicase_C"/>
</dbReference>
<dbReference type="Pfam" id="PF00270">
    <property type="entry name" value="DEAD"/>
    <property type="match status" value="1"/>
</dbReference>
<comment type="similarity">
    <text evidence="13">Belongs to the helicase family. DinG subfamily.</text>
</comment>
<proteinExistence type="inferred from homology"/>
<dbReference type="PANTHER" id="PTHR11472">
    <property type="entry name" value="DNA REPAIR DEAD HELICASE RAD3/XP-D SUBFAMILY MEMBER"/>
    <property type="match status" value="1"/>
</dbReference>
<keyword evidence="11" id="KW-0234">DNA repair</keyword>
<organism evidence="15 16">
    <name type="scientific">Candidatus Seongchinamella marina</name>
    <dbReference type="NCBI Taxonomy" id="2518990"/>
    <lineage>
        <taxon>Bacteria</taxon>
        <taxon>Pseudomonadati</taxon>
        <taxon>Pseudomonadota</taxon>
        <taxon>Gammaproteobacteria</taxon>
        <taxon>Cellvibrionales</taxon>
        <taxon>Halieaceae</taxon>
        <taxon>Seongchinamella</taxon>
    </lineage>
</organism>
<accession>A0ABT3SV56</accession>
<keyword evidence="7" id="KW-0067">ATP-binding</keyword>
<evidence type="ECO:0000256" key="11">
    <source>
        <dbReference type="ARBA" id="ARBA00023204"/>
    </source>
</evidence>
<evidence type="ECO:0000256" key="6">
    <source>
        <dbReference type="ARBA" id="ARBA00022806"/>
    </source>
</evidence>
<evidence type="ECO:0000256" key="3">
    <source>
        <dbReference type="ARBA" id="ARBA00022741"/>
    </source>
</evidence>
<gene>
    <name evidence="15" type="ORF">EYC87_09715</name>
</gene>
<dbReference type="InterPro" id="IPR010614">
    <property type="entry name" value="RAD3-like_helicase_DEAD"/>
</dbReference>
<evidence type="ECO:0000256" key="1">
    <source>
        <dbReference type="ARBA" id="ARBA00022485"/>
    </source>
</evidence>
<dbReference type="Gene3D" id="1.10.275.40">
    <property type="match status" value="1"/>
</dbReference>
<dbReference type="Gene3D" id="1.10.30.20">
    <property type="entry name" value="Bacterial XPD DNA helicase, FeS cluster domain"/>
    <property type="match status" value="1"/>
</dbReference>
<dbReference type="InterPro" id="IPR011604">
    <property type="entry name" value="PDDEXK-like_dom_sf"/>
</dbReference>
<evidence type="ECO:0000256" key="4">
    <source>
        <dbReference type="ARBA" id="ARBA00022763"/>
    </source>
</evidence>
<dbReference type="PROSITE" id="PS51193">
    <property type="entry name" value="HELICASE_ATP_BIND_2"/>
    <property type="match status" value="1"/>
</dbReference>
<keyword evidence="2" id="KW-0479">Metal-binding</keyword>
<evidence type="ECO:0000256" key="7">
    <source>
        <dbReference type="ARBA" id="ARBA00022840"/>
    </source>
</evidence>
<keyword evidence="10" id="KW-0238">DNA-binding</keyword>
<dbReference type="InterPro" id="IPR042493">
    <property type="entry name" value="XPD_DNA_FeS"/>
</dbReference>
<keyword evidence="9" id="KW-0411">Iron-sulfur</keyword>
<evidence type="ECO:0000256" key="10">
    <source>
        <dbReference type="ARBA" id="ARBA00023125"/>
    </source>
</evidence>
<evidence type="ECO:0000256" key="8">
    <source>
        <dbReference type="ARBA" id="ARBA00023004"/>
    </source>
</evidence>
<keyword evidence="16" id="KW-1185">Reference proteome</keyword>
<keyword evidence="6 15" id="KW-0347">Helicase</keyword>
<evidence type="ECO:0000259" key="14">
    <source>
        <dbReference type="PROSITE" id="PS51193"/>
    </source>
</evidence>
<dbReference type="Proteomes" id="UP001143307">
    <property type="component" value="Unassembled WGS sequence"/>
</dbReference>
<keyword evidence="5" id="KW-0378">Hydrolase</keyword>